<dbReference type="Proteomes" id="UP000294498">
    <property type="component" value="Unassembled WGS sequence"/>
</dbReference>
<gene>
    <name evidence="2" type="ORF">EDB95_1191</name>
</gene>
<dbReference type="EMBL" id="SODV01000001">
    <property type="protein sequence ID" value="TDX00174.1"/>
    <property type="molecule type" value="Genomic_DNA"/>
</dbReference>
<dbReference type="RefSeq" id="WP_133991505.1">
    <property type="nucleotide sequence ID" value="NZ_SODV01000001.1"/>
</dbReference>
<feature type="transmembrane region" description="Helical" evidence="1">
    <location>
        <begin position="69"/>
        <end position="89"/>
    </location>
</feature>
<reference evidence="2 3" key="1">
    <citation type="submission" date="2019-03" db="EMBL/GenBank/DDBJ databases">
        <title>Genomic Encyclopedia of Type Strains, Phase IV (KMG-IV): sequencing the most valuable type-strain genomes for metagenomic binning, comparative biology and taxonomic classification.</title>
        <authorList>
            <person name="Goeker M."/>
        </authorList>
    </citation>
    <scope>NUCLEOTIDE SEQUENCE [LARGE SCALE GENOMIC DNA]</scope>
    <source>
        <strain evidence="2 3">DSM 100059</strain>
    </source>
</reference>
<protein>
    <submittedName>
        <fullName evidence="2">Uncharacterized protein</fullName>
    </submittedName>
</protein>
<feature type="transmembrane region" description="Helical" evidence="1">
    <location>
        <begin position="96"/>
        <end position="115"/>
    </location>
</feature>
<organism evidence="2 3">
    <name type="scientific">Dinghuibacter silviterrae</name>
    <dbReference type="NCBI Taxonomy" id="1539049"/>
    <lineage>
        <taxon>Bacteria</taxon>
        <taxon>Pseudomonadati</taxon>
        <taxon>Bacteroidota</taxon>
        <taxon>Chitinophagia</taxon>
        <taxon>Chitinophagales</taxon>
        <taxon>Chitinophagaceae</taxon>
        <taxon>Dinghuibacter</taxon>
    </lineage>
</organism>
<comment type="caution">
    <text evidence="2">The sequence shown here is derived from an EMBL/GenBank/DDBJ whole genome shotgun (WGS) entry which is preliminary data.</text>
</comment>
<keyword evidence="1" id="KW-1133">Transmembrane helix</keyword>
<evidence type="ECO:0000313" key="3">
    <source>
        <dbReference type="Proteomes" id="UP000294498"/>
    </source>
</evidence>
<evidence type="ECO:0000313" key="2">
    <source>
        <dbReference type="EMBL" id="TDX00174.1"/>
    </source>
</evidence>
<sequence>MDNAAIIFVLFIRAGFAFSAVVLLLSYWWVPRLRPSVPALSQAACGLVGFYALCAAMLGAVSLVRAHALPWTFVWKQLVPLLAIAVLYLTIRKRPLWLLIPFALLINISLFRTAFSGQPEGNDQLLLQLWSVKPYILLLMGLLYLLLVFVFYLLGIWLRRILQEGEAK</sequence>
<feature type="transmembrane region" description="Helical" evidence="1">
    <location>
        <begin position="42"/>
        <end position="63"/>
    </location>
</feature>
<evidence type="ECO:0000256" key="1">
    <source>
        <dbReference type="SAM" id="Phobius"/>
    </source>
</evidence>
<feature type="transmembrane region" description="Helical" evidence="1">
    <location>
        <begin position="6"/>
        <end position="30"/>
    </location>
</feature>
<proteinExistence type="predicted"/>
<name>A0A4R8DPY8_9BACT</name>
<accession>A0A4R8DPY8</accession>
<keyword evidence="1" id="KW-0812">Transmembrane</keyword>
<feature type="transmembrane region" description="Helical" evidence="1">
    <location>
        <begin position="135"/>
        <end position="158"/>
    </location>
</feature>
<keyword evidence="1" id="KW-0472">Membrane</keyword>
<keyword evidence="3" id="KW-1185">Reference proteome</keyword>
<dbReference type="AlphaFoldDB" id="A0A4R8DPY8"/>